<dbReference type="GO" id="GO:0006364">
    <property type="term" value="P:rRNA processing"/>
    <property type="evidence" value="ECO:0007669"/>
    <property type="project" value="UniProtKB-KW"/>
</dbReference>
<comment type="similarity">
    <text evidence="1">Belongs to the NOP10 family.</text>
</comment>
<dbReference type="EMBL" id="LT719092">
    <property type="protein sequence ID" value="SJK85321.1"/>
    <property type="molecule type" value="Genomic_DNA"/>
</dbReference>
<dbReference type="GO" id="GO:1990904">
    <property type="term" value="C:ribonucleoprotein complex"/>
    <property type="evidence" value="ECO:0007669"/>
    <property type="project" value="UniProtKB-KW"/>
</dbReference>
<dbReference type="GO" id="GO:0030515">
    <property type="term" value="F:snoRNA binding"/>
    <property type="evidence" value="ECO:0007669"/>
    <property type="project" value="InterPro"/>
</dbReference>
<dbReference type="AlphaFoldDB" id="A0A1R4A8N1"/>
<keyword evidence="6" id="KW-1185">Reference proteome</keyword>
<dbReference type="STRING" id="1673428.CPM_1530"/>
<gene>
    <name evidence="5" type="ORF">CPM_1530</name>
</gene>
<reference evidence="6" key="1">
    <citation type="submission" date="2016-06" db="EMBL/GenBank/DDBJ databases">
        <authorList>
            <person name="Toshchakov V.S."/>
        </authorList>
    </citation>
    <scope>NUCLEOTIDE SEQUENCE [LARGE SCALE GENOMIC DNA]</scope>
    <source>
        <strain>PM4 (JCM 30641</strain>
        <strain evidence="6">\VKM B-2940)</strain>
    </source>
</reference>
<keyword evidence="2" id="KW-0690">Ribosome biogenesis</keyword>
<evidence type="ECO:0000256" key="1">
    <source>
        <dbReference type="ARBA" id="ARBA00009462"/>
    </source>
</evidence>
<evidence type="ECO:0000256" key="3">
    <source>
        <dbReference type="ARBA" id="ARBA00022552"/>
    </source>
</evidence>
<proteinExistence type="inferred from homology"/>
<dbReference type="KEGG" id="cdiv:CPM_1530"/>
<accession>A0A1R4A8N1</accession>
<dbReference type="OrthoDB" id="7259at2157"/>
<evidence type="ECO:0000313" key="5">
    <source>
        <dbReference type="EMBL" id="SJK85321.1"/>
    </source>
</evidence>
<evidence type="ECO:0000256" key="4">
    <source>
        <dbReference type="ARBA" id="ARBA00023274"/>
    </source>
</evidence>
<dbReference type="InterPro" id="IPR007264">
    <property type="entry name" value="H/ACA_rnp_Nop10"/>
</dbReference>
<dbReference type="InterPro" id="IPR036756">
    <property type="entry name" value="H/ACA_rnp_Nop10_sf"/>
</dbReference>
<evidence type="ECO:0000256" key="2">
    <source>
        <dbReference type="ARBA" id="ARBA00022517"/>
    </source>
</evidence>
<dbReference type="Gene3D" id="2.20.28.40">
    <property type="entry name" value="H/ACA ribonucleoprotein complex, subunit Nop10"/>
    <property type="match status" value="1"/>
</dbReference>
<protein>
    <submittedName>
        <fullName evidence="5">H/ACA RNA-protein site-specific pseudouridylation complex component Nop10p</fullName>
    </submittedName>
</protein>
<keyword evidence="4" id="KW-0687">Ribonucleoprotein</keyword>
<dbReference type="Pfam" id="PF04135">
    <property type="entry name" value="Nop10p"/>
    <property type="match status" value="1"/>
</dbReference>
<name>A0A1R4A8N1_9ARCH</name>
<evidence type="ECO:0000313" key="6">
    <source>
        <dbReference type="Proteomes" id="UP000187822"/>
    </source>
</evidence>
<dbReference type="GO" id="GO:0001522">
    <property type="term" value="P:pseudouridine synthesis"/>
    <property type="evidence" value="ECO:0007669"/>
    <property type="project" value="InterPro"/>
</dbReference>
<sequence>MKGTIRKCSVCGMYTMELICPKCSGATKLAGPMKYSTTDKFQKYRLEEMEEDEDGDN</sequence>
<keyword evidence="3" id="KW-0698">rRNA processing</keyword>
<dbReference type="Proteomes" id="UP000187822">
    <property type="component" value="Chromosome I"/>
</dbReference>
<dbReference type="SUPFAM" id="SSF144210">
    <property type="entry name" value="Nop10-like SnoRNP"/>
    <property type="match status" value="1"/>
</dbReference>
<organism evidence="5 6">
    <name type="scientific">Cuniculiplasma divulgatum</name>
    <dbReference type="NCBI Taxonomy" id="1673428"/>
    <lineage>
        <taxon>Archaea</taxon>
        <taxon>Methanobacteriati</taxon>
        <taxon>Thermoplasmatota</taxon>
        <taxon>Thermoplasmata</taxon>
        <taxon>Thermoplasmatales</taxon>
        <taxon>Cuniculiplasmataceae</taxon>
        <taxon>Cuniculiplasma</taxon>
    </lineage>
</organism>